<evidence type="ECO:0000259" key="9">
    <source>
        <dbReference type="PROSITE" id="PS50011"/>
    </source>
</evidence>
<dbReference type="PANTHER" id="PTHR11042">
    <property type="entry name" value="EUKARYOTIC TRANSLATION INITIATION FACTOR 2-ALPHA KINASE EIF2-ALPHA KINASE -RELATED"/>
    <property type="match status" value="1"/>
</dbReference>
<evidence type="ECO:0000256" key="6">
    <source>
        <dbReference type="PROSITE-ProRule" id="PRU00266"/>
    </source>
</evidence>
<dbReference type="PROSITE" id="PS50137">
    <property type="entry name" value="DS_RBD"/>
    <property type="match status" value="1"/>
</dbReference>
<dbReference type="GO" id="GO:0004694">
    <property type="term" value="F:eukaryotic translation initiation factor 2alpha kinase activity"/>
    <property type="evidence" value="ECO:0007669"/>
    <property type="project" value="TreeGrafter"/>
</dbReference>
<keyword evidence="3" id="KW-0418">Kinase</keyword>
<dbReference type="Gene3D" id="3.30.160.20">
    <property type="match status" value="1"/>
</dbReference>
<dbReference type="InterPro" id="IPR008271">
    <property type="entry name" value="Ser/Thr_kinase_AS"/>
</dbReference>
<dbReference type="Gene3D" id="1.10.510.10">
    <property type="entry name" value="Transferase(Phosphotransferase) domain 1"/>
    <property type="match status" value="1"/>
</dbReference>
<feature type="domain" description="DRBM" evidence="10">
    <location>
        <begin position="20"/>
        <end position="88"/>
    </location>
</feature>
<dbReference type="GO" id="GO:0005524">
    <property type="term" value="F:ATP binding"/>
    <property type="evidence" value="ECO:0007669"/>
    <property type="project" value="UniProtKB-UniRule"/>
</dbReference>
<dbReference type="PROSITE" id="PS00107">
    <property type="entry name" value="PROTEIN_KINASE_ATP"/>
    <property type="match status" value="1"/>
</dbReference>
<dbReference type="SUPFAM" id="SSF54768">
    <property type="entry name" value="dsRNA-binding domain-like"/>
    <property type="match status" value="1"/>
</dbReference>
<dbReference type="Gene3D" id="3.30.200.20">
    <property type="entry name" value="Phosphorylase Kinase, domain 1"/>
    <property type="match status" value="1"/>
</dbReference>
<dbReference type="InterPro" id="IPR014720">
    <property type="entry name" value="dsRBD_dom"/>
</dbReference>
<evidence type="ECO:0000313" key="12">
    <source>
        <dbReference type="Proteomes" id="UP000694428"/>
    </source>
</evidence>
<evidence type="ECO:0000256" key="1">
    <source>
        <dbReference type="ARBA" id="ARBA00022679"/>
    </source>
</evidence>
<dbReference type="InterPro" id="IPR000719">
    <property type="entry name" value="Prot_kinase_dom"/>
</dbReference>
<dbReference type="InterPro" id="IPR050339">
    <property type="entry name" value="CC_SR_Kinase"/>
</dbReference>
<dbReference type="AlphaFoldDB" id="A0A8C9FEK2"/>
<name>A0A8C9FEK2_PAVCR</name>
<evidence type="ECO:0000256" key="4">
    <source>
        <dbReference type="ARBA" id="ARBA00022840"/>
    </source>
</evidence>
<evidence type="ECO:0000256" key="3">
    <source>
        <dbReference type="ARBA" id="ARBA00022777"/>
    </source>
</evidence>
<proteinExistence type="inferred from homology"/>
<dbReference type="GO" id="GO:0005737">
    <property type="term" value="C:cytoplasm"/>
    <property type="evidence" value="ECO:0007669"/>
    <property type="project" value="TreeGrafter"/>
</dbReference>
<keyword evidence="1" id="KW-0808">Transferase</keyword>
<sequence>MNISLQNLLVLRYCIEMDRECMSEINRYCQKNKYKLDYVDVDMRGPSHDPEFTVMVKIDGKEYGTGTGKTKKEAKAAAAGKTWDMIAQKQDTALNAHAPDPVASPLPVDALPPFDYISMLNKYSQRTSQLVDYNNINRTGDAHAPMGITFKDSAASLAEKAKDMSLSEDSPQNYILLVLNNLQLVNSISLSLLFLRFRREYKNIEPIGKGGFGNVFKATSRTDERTYAVKRVELISVNKEVKRIFHGYVATKQGLLVLESYIGRSIPCLFIQMELCEQGPLEKWIENNRQNQDYHEMAQDKFLQILKGVEYIHSKDLIHRDLKPQNIFLSHEGKIKIGDFGLVTSVTYDTLTKNRGTQSYMAPEQSGDRYGKEVDIYALGLIWFEILSALVSHHEKNRVCNL</sequence>
<accession>A0A8C9FEK2</accession>
<keyword evidence="8" id="KW-0723">Serine/threonine-protein kinase</keyword>
<keyword evidence="12" id="KW-1185">Reference proteome</keyword>
<protein>
    <submittedName>
        <fullName evidence="11">Eukaryotic translation initiation factor 2 alpha kinase 2</fullName>
    </submittedName>
</protein>
<evidence type="ECO:0000256" key="8">
    <source>
        <dbReference type="RuleBase" id="RU000304"/>
    </source>
</evidence>
<reference evidence="11" key="2">
    <citation type="submission" date="2025-09" db="UniProtKB">
        <authorList>
            <consortium name="Ensembl"/>
        </authorList>
    </citation>
    <scope>IDENTIFICATION</scope>
</reference>
<dbReference type="SMART" id="SM00220">
    <property type="entry name" value="S_TKc"/>
    <property type="match status" value="1"/>
</dbReference>
<dbReference type="Pfam" id="PF00069">
    <property type="entry name" value="Pkinase"/>
    <property type="match status" value="1"/>
</dbReference>
<dbReference type="SMART" id="SM00358">
    <property type="entry name" value="DSRM"/>
    <property type="match status" value="1"/>
</dbReference>
<evidence type="ECO:0000256" key="5">
    <source>
        <dbReference type="ARBA" id="ARBA00037982"/>
    </source>
</evidence>
<dbReference type="Ensembl" id="ENSPSTT00000013003.1">
    <property type="protein sequence ID" value="ENSPSTP00000012399.1"/>
    <property type="gene ID" value="ENSPSTG00000008733.1"/>
</dbReference>
<dbReference type="GO" id="GO:0005634">
    <property type="term" value="C:nucleus"/>
    <property type="evidence" value="ECO:0007669"/>
    <property type="project" value="TreeGrafter"/>
</dbReference>
<dbReference type="GO" id="GO:0003723">
    <property type="term" value="F:RNA binding"/>
    <property type="evidence" value="ECO:0007669"/>
    <property type="project" value="UniProtKB-UniRule"/>
</dbReference>
<evidence type="ECO:0000313" key="11">
    <source>
        <dbReference type="Ensembl" id="ENSPSTP00000012399.1"/>
    </source>
</evidence>
<dbReference type="PROSITE" id="PS00108">
    <property type="entry name" value="PROTEIN_KINASE_ST"/>
    <property type="match status" value="1"/>
</dbReference>
<comment type="similarity">
    <text evidence="5">Belongs to the protein kinase superfamily. Ser/Thr protein kinase family. GCN2 subfamily.</text>
</comment>
<dbReference type="InterPro" id="IPR011009">
    <property type="entry name" value="Kinase-like_dom_sf"/>
</dbReference>
<dbReference type="Proteomes" id="UP000694428">
    <property type="component" value="Unplaced"/>
</dbReference>
<dbReference type="PANTHER" id="PTHR11042:SF163">
    <property type="entry name" value="INTERFERON-INDUCED, DOUBLE-STRANDED RNA-ACTIVATED PROTEIN KINASE"/>
    <property type="match status" value="1"/>
</dbReference>
<dbReference type="InterPro" id="IPR017441">
    <property type="entry name" value="Protein_kinase_ATP_BS"/>
</dbReference>
<dbReference type="SUPFAM" id="SSF56112">
    <property type="entry name" value="Protein kinase-like (PK-like)"/>
    <property type="match status" value="1"/>
</dbReference>
<evidence type="ECO:0000256" key="2">
    <source>
        <dbReference type="ARBA" id="ARBA00022741"/>
    </source>
</evidence>
<evidence type="ECO:0000256" key="7">
    <source>
        <dbReference type="PROSITE-ProRule" id="PRU10141"/>
    </source>
</evidence>
<feature type="domain" description="Protein kinase" evidence="9">
    <location>
        <begin position="201"/>
        <end position="402"/>
    </location>
</feature>
<reference evidence="11" key="1">
    <citation type="submission" date="2025-08" db="UniProtKB">
        <authorList>
            <consortium name="Ensembl"/>
        </authorList>
    </citation>
    <scope>IDENTIFICATION</scope>
</reference>
<organism evidence="11 12">
    <name type="scientific">Pavo cristatus</name>
    <name type="common">Indian peafowl</name>
    <name type="synonym">Blue peafowl</name>
    <dbReference type="NCBI Taxonomy" id="9049"/>
    <lineage>
        <taxon>Eukaryota</taxon>
        <taxon>Metazoa</taxon>
        <taxon>Chordata</taxon>
        <taxon>Craniata</taxon>
        <taxon>Vertebrata</taxon>
        <taxon>Euteleostomi</taxon>
        <taxon>Archelosauria</taxon>
        <taxon>Archosauria</taxon>
        <taxon>Dinosauria</taxon>
        <taxon>Saurischia</taxon>
        <taxon>Theropoda</taxon>
        <taxon>Coelurosauria</taxon>
        <taxon>Aves</taxon>
        <taxon>Neognathae</taxon>
        <taxon>Galloanserae</taxon>
        <taxon>Galliformes</taxon>
        <taxon>Phasianidae</taxon>
        <taxon>Phasianinae</taxon>
        <taxon>Pavo</taxon>
    </lineage>
</organism>
<dbReference type="PROSITE" id="PS50011">
    <property type="entry name" value="PROTEIN_KINASE_DOM"/>
    <property type="match status" value="1"/>
</dbReference>
<keyword evidence="4 7" id="KW-0067">ATP-binding</keyword>
<feature type="binding site" evidence="7">
    <location>
        <position position="230"/>
    </location>
    <ligand>
        <name>ATP</name>
        <dbReference type="ChEBI" id="CHEBI:30616"/>
    </ligand>
</feature>
<dbReference type="Pfam" id="PF00035">
    <property type="entry name" value="dsrm"/>
    <property type="match status" value="1"/>
</dbReference>
<evidence type="ECO:0000259" key="10">
    <source>
        <dbReference type="PROSITE" id="PS50137"/>
    </source>
</evidence>
<keyword evidence="2 7" id="KW-0547">Nucleotide-binding</keyword>
<keyword evidence="6" id="KW-0694">RNA-binding</keyword>